<dbReference type="SMART" id="SM00220">
    <property type="entry name" value="S_TKc"/>
    <property type="match status" value="1"/>
</dbReference>
<evidence type="ECO:0000313" key="18">
    <source>
        <dbReference type="EMBL" id="QUR68493.1"/>
    </source>
</evidence>
<proteinExistence type="predicted"/>
<dbReference type="GO" id="GO:0080090">
    <property type="term" value="P:regulation of primary metabolic process"/>
    <property type="evidence" value="ECO:0007669"/>
    <property type="project" value="UniProtKB-ARBA"/>
</dbReference>
<keyword evidence="10 16" id="KW-1133">Transmembrane helix</keyword>
<evidence type="ECO:0000256" key="7">
    <source>
        <dbReference type="ARBA" id="ARBA00022741"/>
    </source>
</evidence>
<dbReference type="GO" id="GO:0005886">
    <property type="term" value="C:plasma membrane"/>
    <property type="evidence" value="ECO:0007669"/>
    <property type="project" value="UniProtKB-SubCell"/>
</dbReference>
<dbReference type="Gene3D" id="1.10.510.10">
    <property type="entry name" value="Transferase(Phosphotransferase) domain 1"/>
    <property type="match status" value="1"/>
</dbReference>
<dbReference type="FunFam" id="1.10.510.10:FF:000021">
    <property type="entry name" value="Serine/threonine protein kinase"/>
    <property type="match status" value="1"/>
</dbReference>
<protein>
    <recommendedName>
        <fullName evidence="2">non-specific serine/threonine protein kinase</fullName>
        <ecNumber evidence="2">2.7.11.1</ecNumber>
    </recommendedName>
</protein>
<keyword evidence="8 18" id="KW-0418">Kinase</keyword>
<feature type="region of interest" description="Disordered" evidence="15">
    <location>
        <begin position="292"/>
        <end position="426"/>
    </location>
</feature>
<evidence type="ECO:0000256" key="8">
    <source>
        <dbReference type="ARBA" id="ARBA00022777"/>
    </source>
</evidence>
<dbReference type="Pfam" id="PF00069">
    <property type="entry name" value="Pkinase"/>
    <property type="match status" value="1"/>
</dbReference>
<keyword evidence="5" id="KW-0808">Transferase</keyword>
<dbReference type="EC" id="2.7.11.1" evidence="2"/>
<dbReference type="PANTHER" id="PTHR43289">
    <property type="entry name" value="MITOGEN-ACTIVATED PROTEIN KINASE KINASE KINASE 20-RELATED"/>
    <property type="match status" value="1"/>
</dbReference>
<keyword evidence="4" id="KW-0723">Serine/threonine-protein kinase</keyword>
<dbReference type="GO" id="GO:0004674">
    <property type="term" value="F:protein serine/threonine kinase activity"/>
    <property type="evidence" value="ECO:0007669"/>
    <property type="project" value="UniProtKB-KW"/>
</dbReference>
<keyword evidence="3" id="KW-1003">Cell membrane</keyword>
<evidence type="ECO:0000256" key="9">
    <source>
        <dbReference type="ARBA" id="ARBA00022840"/>
    </source>
</evidence>
<dbReference type="Gene3D" id="3.30.200.20">
    <property type="entry name" value="Phosphorylase Kinase, domain 1"/>
    <property type="match status" value="1"/>
</dbReference>
<evidence type="ECO:0000256" key="6">
    <source>
        <dbReference type="ARBA" id="ARBA00022692"/>
    </source>
</evidence>
<comment type="catalytic activity">
    <reaction evidence="12">
        <text>L-threonyl-[protein] + ATP = O-phospho-L-threonyl-[protein] + ADP + H(+)</text>
        <dbReference type="Rhea" id="RHEA:46608"/>
        <dbReference type="Rhea" id="RHEA-COMP:11060"/>
        <dbReference type="Rhea" id="RHEA-COMP:11605"/>
        <dbReference type="ChEBI" id="CHEBI:15378"/>
        <dbReference type="ChEBI" id="CHEBI:30013"/>
        <dbReference type="ChEBI" id="CHEBI:30616"/>
        <dbReference type="ChEBI" id="CHEBI:61977"/>
        <dbReference type="ChEBI" id="CHEBI:456216"/>
        <dbReference type="EC" id="2.7.11.1"/>
    </reaction>
</comment>
<evidence type="ECO:0000256" key="14">
    <source>
        <dbReference type="PROSITE-ProRule" id="PRU10141"/>
    </source>
</evidence>
<evidence type="ECO:0000256" key="5">
    <source>
        <dbReference type="ARBA" id="ARBA00022679"/>
    </source>
</evidence>
<evidence type="ECO:0000256" key="2">
    <source>
        <dbReference type="ARBA" id="ARBA00012513"/>
    </source>
</evidence>
<dbReference type="InterPro" id="IPR017441">
    <property type="entry name" value="Protein_kinase_ATP_BS"/>
</dbReference>
<sequence length="658" mass="69977">MSDAQDSRVGSMFGPYHLKRLLGRGGMGEVYEAEHTVKEWTVAIKLMSETFSKDPVFRKRMKREARTAGRLQEPHVVPIHDYGEIDGQLFLEMRLIEGTDLDNILKRYGPLTPPRAVAIITQIASALDAAHADGVMHRDVKPQNILVTPDDFAYLVDFGIASATDDEKLTQLGTAVGTWKYMAPERFSNKQVTHRADVYALACVLHECLTGAPPYRADSASMLVTAHLMDPIPQPSTLRAGIPKAFDTVISRGMAKKPEDRFASTGDLALAAHDALSTPDQDHADDIVRRSQESTLPAPTKVPPAPTLPATGMAPGMAAPPRAAGPPRSTPVQPPRAPYPPAASSGPSRSAGPARPARPPGRSRAMPQQTPPGPPGWAPGSGPMPAVSPPPTTPPQYQGGSWSGTPPKTPPPPQPGGPSSWDQPPAPAKRLPWIAAAAVAVVLVFVVGGVGIWMITRPKPTPPPKPVAEERLSALLLGTAEINSVMGSSSMKPGKPITSMDASPVTLSAPECQGALYTTQDPVYAGSGYTGVSGLVSSEPGDNYDHWVNQAAVTFTSADKANAFLQTSLRTWKRCAGKTVTVTNKGKTYRWTFSEVRGGPAAITVVDTQEGADGWECQRAMSAANNVIVEVNACGFHITNQAGEIAEKMVENVNQESQ</sequence>
<dbReference type="PROSITE" id="PS50011">
    <property type="entry name" value="PROTEIN_KINASE_DOM"/>
    <property type="match status" value="1"/>
</dbReference>
<keyword evidence="6 16" id="KW-0812">Transmembrane</keyword>
<feature type="compositionally biased region" description="Low complexity" evidence="15">
    <location>
        <begin position="342"/>
        <end position="365"/>
    </location>
</feature>
<feature type="compositionally biased region" description="Pro residues" evidence="15">
    <location>
        <begin position="407"/>
        <end position="416"/>
    </location>
</feature>
<keyword evidence="11 16" id="KW-0472">Membrane</keyword>
<comment type="catalytic activity">
    <reaction evidence="13">
        <text>L-seryl-[protein] + ATP = O-phospho-L-seryl-[protein] + ADP + H(+)</text>
        <dbReference type="Rhea" id="RHEA:17989"/>
        <dbReference type="Rhea" id="RHEA-COMP:9863"/>
        <dbReference type="Rhea" id="RHEA-COMP:11604"/>
        <dbReference type="ChEBI" id="CHEBI:15378"/>
        <dbReference type="ChEBI" id="CHEBI:29999"/>
        <dbReference type="ChEBI" id="CHEBI:30616"/>
        <dbReference type="ChEBI" id="CHEBI:83421"/>
        <dbReference type="ChEBI" id="CHEBI:456216"/>
        <dbReference type="EC" id="2.7.11.1"/>
    </reaction>
</comment>
<dbReference type="InterPro" id="IPR000719">
    <property type="entry name" value="Prot_kinase_dom"/>
</dbReference>
<dbReference type="RefSeq" id="WP_211696064.1">
    <property type="nucleotide sequence ID" value="NZ_CP046600.1"/>
</dbReference>
<accession>A0A975JZY5</accession>
<dbReference type="PROSITE" id="PS00107">
    <property type="entry name" value="PROTEIN_KINASE_ATP"/>
    <property type="match status" value="1"/>
</dbReference>
<evidence type="ECO:0000256" key="15">
    <source>
        <dbReference type="SAM" id="MobiDB-lite"/>
    </source>
</evidence>
<evidence type="ECO:0000256" key="1">
    <source>
        <dbReference type="ARBA" id="ARBA00004162"/>
    </source>
</evidence>
<dbReference type="PANTHER" id="PTHR43289:SF6">
    <property type="entry name" value="SERINE_THREONINE-PROTEIN KINASE NEKL-3"/>
    <property type="match status" value="1"/>
</dbReference>
<evidence type="ECO:0000256" key="4">
    <source>
        <dbReference type="ARBA" id="ARBA00022527"/>
    </source>
</evidence>
<keyword evidence="7 14" id="KW-0547">Nucleotide-binding</keyword>
<evidence type="ECO:0000256" key="16">
    <source>
        <dbReference type="SAM" id="Phobius"/>
    </source>
</evidence>
<evidence type="ECO:0000256" key="3">
    <source>
        <dbReference type="ARBA" id="ARBA00022475"/>
    </source>
</evidence>
<dbReference type="FunFam" id="3.30.200.20:FF:000348">
    <property type="entry name" value="Serine/threonine protein kinase"/>
    <property type="match status" value="1"/>
</dbReference>
<reference evidence="18" key="1">
    <citation type="submission" date="2019-12" db="EMBL/GenBank/DDBJ databases">
        <title>Mycobacterium spongiae sp. nov.</title>
        <authorList>
            <person name="Stinear T."/>
        </authorList>
    </citation>
    <scope>NUCLEOTIDE SEQUENCE</scope>
    <source>
        <strain evidence="18">FSD4b-SM</strain>
    </source>
</reference>
<dbReference type="AlphaFoldDB" id="A0A975JZY5"/>
<evidence type="ECO:0000259" key="17">
    <source>
        <dbReference type="PROSITE" id="PS50011"/>
    </source>
</evidence>
<dbReference type="Gene3D" id="3.40.1000.70">
    <property type="entry name" value="PknH-like extracellular domain"/>
    <property type="match status" value="1"/>
</dbReference>
<evidence type="ECO:0000256" key="11">
    <source>
        <dbReference type="ARBA" id="ARBA00023136"/>
    </source>
</evidence>
<dbReference type="InterPro" id="IPR011009">
    <property type="entry name" value="Kinase-like_dom_sf"/>
</dbReference>
<feature type="compositionally biased region" description="Low complexity" evidence="15">
    <location>
        <begin position="309"/>
        <end position="327"/>
    </location>
</feature>
<dbReference type="EMBL" id="CP046600">
    <property type="protein sequence ID" value="QUR68493.1"/>
    <property type="molecule type" value="Genomic_DNA"/>
</dbReference>
<organism evidence="18 19">
    <name type="scientific">Mycobacterium spongiae</name>
    <dbReference type="NCBI Taxonomy" id="886343"/>
    <lineage>
        <taxon>Bacteria</taxon>
        <taxon>Bacillati</taxon>
        <taxon>Actinomycetota</taxon>
        <taxon>Actinomycetes</taxon>
        <taxon>Mycobacteriales</taxon>
        <taxon>Mycobacteriaceae</taxon>
        <taxon>Mycobacterium</taxon>
    </lineage>
</organism>
<dbReference type="Pfam" id="PF14032">
    <property type="entry name" value="PknH_C"/>
    <property type="match status" value="1"/>
</dbReference>
<dbReference type="InterPro" id="IPR038232">
    <property type="entry name" value="PknH-like_Extracell_sf"/>
</dbReference>
<feature type="binding site" evidence="14">
    <location>
        <position position="45"/>
    </location>
    <ligand>
        <name>ATP</name>
        <dbReference type="ChEBI" id="CHEBI:30616"/>
    </ligand>
</feature>
<feature type="transmembrane region" description="Helical" evidence="16">
    <location>
        <begin position="433"/>
        <end position="455"/>
    </location>
</feature>
<evidence type="ECO:0000256" key="10">
    <source>
        <dbReference type="ARBA" id="ARBA00022989"/>
    </source>
</evidence>
<feature type="domain" description="Protein kinase" evidence="17">
    <location>
        <begin position="16"/>
        <end position="276"/>
    </location>
</feature>
<evidence type="ECO:0000313" key="19">
    <source>
        <dbReference type="Proteomes" id="UP000682202"/>
    </source>
</evidence>
<keyword evidence="19" id="KW-1185">Reference proteome</keyword>
<name>A0A975JZY5_9MYCO</name>
<dbReference type="GO" id="GO:0005524">
    <property type="term" value="F:ATP binding"/>
    <property type="evidence" value="ECO:0007669"/>
    <property type="project" value="UniProtKB-UniRule"/>
</dbReference>
<evidence type="ECO:0000256" key="13">
    <source>
        <dbReference type="ARBA" id="ARBA00048679"/>
    </source>
</evidence>
<dbReference type="SUPFAM" id="SSF56112">
    <property type="entry name" value="Protein kinase-like (PK-like)"/>
    <property type="match status" value="1"/>
</dbReference>
<dbReference type="InterPro" id="IPR026954">
    <property type="entry name" value="PknH-like_Extracell"/>
</dbReference>
<keyword evidence="9 14" id="KW-0067">ATP-binding</keyword>
<evidence type="ECO:0000256" key="12">
    <source>
        <dbReference type="ARBA" id="ARBA00047899"/>
    </source>
</evidence>
<dbReference type="CDD" id="cd14014">
    <property type="entry name" value="STKc_PknB_like"/>
    <property type="match status" value="1"/>
</dbReference>
<feature type="compositionally biased region" description="Pro residues" evidence="15">
    <location>
        <begin position="328"/>
        <end position="341"/>
    </location>
</feature>
<dbReference type="KEGG" id="mspg:F6B93_16660"/>
<dbReference type="Proteomes" id="UP000682202">
    <property type="component" value="Chromosome"/>
</dbReference>
<comment type="subcellular location">
    <subcellularLocation>
        <location evidence="1">Cell membrane</location>
        <topology evidence="1">Single-pass membrane protein</topology>
    </subcellularLocation>
</comment>
<gene>
    <name evidence="18" type="ORF">F6B93_16660</name>
</gene>
<dbReference type="InterPro" id="IPR008271">
    <property type="entry name" value="Ser/Thr_kinase_AS"/>
</dbReference>
<dbReference type="PROSITE" id="PS00108">
    <property type="entry name" value="PROTEIN_KINASE_ST"/>
    <property type="match status" value="1"/>
</dbReference>